<accession>A0ABN1IXM2</accession>
<dbReference type="Proteomes" id="UP001500339">
    <property type="component" value="Unassembled WGS sequence"/>
</dbReference>
<evidence type="ECO:0000256" key="1">
    <source>
        <dbReference type="SAM" id="Phobius"/>
    </source>
</evidence>
<keyword evidence="1" id="KW-1133">Transmembrane helix</keyword>
<keyword evidence="3" id="KW-1185">Reference proteome</keyword>
<comment type="caution">
    <text evidence="2">The sequence shown here is derived from an EMBL/GenBank/DDBJ whole genome shotgun (WGS) entry which is preliminary data.</text>
</comment>
<feature type="transmembrane region" description="Helical" evidence="1">
    <location>
        <begin position="174"/>
        <end position="197"/>
    </location>
</feature>
<feature type="transmembrane region" description="Helical" evidence="1">
    <location>
        <begin position="21"/>
        <end position="49"/>
    </location>
</feature>
<dbReference type="PANTHER" id="PTHR37305:SF1">
    <property type="entry name" value="MEMBRANE PROTEIN"/>
    <property type="match status" value="1"/>
</dbReference>
<organism evidence="2 3">
    <name type="scientific">Clostridium malenominatum</name>
    <dbReference type="NCBI Taxonomy" id="1539"/>
    <lineage>
        <taxon>Bacteria</taxon>
        <taxon>Bacillati</taxon>
        <taxon>Bacillota</taxon>
        <taxon>Clostridia</taxon>
        <taxon>Eubacteriales</taxon>
        <taxon>Clostridiaceae</taxon>
        <taxon>Clostridium</taxon>
    </lineage>
</organism>
<dbReference type="EMBL" id="BAAACF010000001">
    <property type="protein sequence ID" value="GAA0723455.1"/>
    <property type="molecule type" value="Genomic_DNA"/>
</dbReference>
<gene>
    <name evidence="2" type="ORF">GCM10008905_16090</name>
</gene>
<sequence>MNRKGLAIIKKDIKDIFSSKQIYMPMIIVPLLMVVLIPSLMLIGVSLSFDMSDILKDMKGLLNKLPYDYGVLTAEQLIIKASIDYIFPSFFLIIPIMCSSILGASSFVGEREHKTLETLFYTPITLKELFVSKVLGVFIPSYATTLISFIAFGLVVNIGGLKFFRGIIFPNIKWIILIGYLVPAITLLGLTFTVLVSAKSKTFQDAQQVSGLIIIPIILLVVGQMTGVFLLTNFILVVLGTIIYLIDYILFNKLTTNFKYEKLI</sequence>
<dbReference type="PANTHER" id="PTHR37305">
    <property type="entry name" value="INTEGRAL MEMBRANE PROTEIN-RELATED"/>
    <property type="match status" value="1"/>
</dbReference>
<evidence type="ECO:0000313" key="3">
    <source>
        <dbReference type="Proteomes" id="UP001500339"/>
    </source>
</evidence>
<dbReference type="Pfam" id="PF12679">
    <property type="entry name" value="ABC2_membrane_2"/>
    <property type="match status" value="1"/>
</dbReference>
<reference evidence="2 3" key="1">
    <citation type="journal article" date="2019" name="Int. J. Syst. Evol. Microbiol.">
        <title>The Global Catalogue of Microorganisms (GCM) 10K type strain sequencing project: providing services to taxonomists for standard genome sequencing and annotation.</title>
        <authorList>
            <consortium name="The Broad Institute Genomics Platform"/>
            <consortium name="The Broad Institute Genome Sequencing Center for Infectious Disease"/>
            <person name="Wu L."/>
            <person name="Ma J."/>
        </authorList>
    </citation>
    <scope>NUCLEOTIDE SEQUENCE [LARGE SCALE GENOMIC DNA]</scope>
    <source>
        <strain evidence="2 3">JCM 1405</strain>
    </source>
</reference>
<feature type="transmembrane region" description="Helical" evidence="1">
    <location>
        <begin position="234"/>
        <end position="251"/>
    </location>
</feature>
<keyword evidence="1" id="KW-0812">Transmembrane</keyword>
<proteinExistence type="predicted"/>
<feature type="transmembrane region" description="Helical" evidence="1">
    <location>
        <begin position="85"/>
        <end position="109"/>
    </location>
</feature>
<feature type="transmembrane region" description="Helical" evidence="1">
    <location>
        <begin position="209"/>
        <end position="228"/>
    </location>
</feature>
<evidence type="ECO:0000313" key="2">
    <source>
        <dbReference type="EMBL" id="GAA0723455.1"/>
    </source>
</evidence>
<keyword evidence="1" id="KW-0472">Membrane</keyword>
<feature type="transmembrane region" description="Helical" evidence="1">
    <location>
        <begin position="130"/>
        <end position="154"/>
    </location>
</feature>
<name>A0ABN1IXM2_9CLOT</name>
<protein>
    <submittedName>
        <fullName evidence="2">ABC transporter permease subunit</fullName>
    </submittedName>
</protein>